<feature type="non-terminal residue" evidence="1">
    <location>
        <position position="134"/>
    </location>
</feature>
<reference evidence="1" key="1">
    <citation type="submission" date="2024-09" db="EMBL/GenBank/DDBJ databases">
        <title>Black Yeasts Isolated from many extreme environments.</title>
        <authorList>
            <person name="Coleine C."/>
            <person name="Stajich J.E."/>
            <person name="Selbmann L."/>
        </authorList>
    </citation>
    <scope>NUCLEOTIDE SEQUENCE</scope>
    <source>
        <strain evidence="1">CCFEE 5737</strain>
    </source>
</reference>
<gene>
    <name evidence="1" type="ORF">LTS18_009506</name>
</gene>
<evidence type="ECO:0000313" key="1">
    <source>
        <dbReference type="EMBL" id="KAK3060026.1"/>
    </source>
</evidence>
<protein>
    <submittedName>
        <fullName evidence="1">Uncharacterized protein</fullName>
    </submittedName>
</protein>
<accession>A0ACC3D0J2</accession>
<proteinExistence type="predicted"/>
<organism evidence="1 2">
    <name type="scientific">Coniosporium uncinatum</name>
    <dbReference type="NCBI Taxonomy" id="93489"/>
    <lineage>
        <taxon>Eukaryota</taxon>
        <taxon>Fungi</taxon>
        <taxon>Dikarya</taxon>
        <taxon>Ascomycota</taxon>
        <taxon>Pezizomycotina</taxon>
        <taxon>Dothideomycetes</taxon>
        <taxon>Dothideomycetes incertae sedis</taxon>
        <taxon>Coniosporium</taxon>
    </lineage>
</organism>
<comment type="caution">
    <text evidence="1">The sequence shown here is derived from an EMBL/GenBank/DDBJ whole genome shotgun (WGS) entry which is preliminary data.</text>
</comment>
<evidence type="ECO:0000313" key="2">
    <source>
        <dbReference type="Proteomes" id="UP001186974"/>
    </source>
</evidence>
<sequence>MSEADKVAADDLGVVQTSVEQKAGSVSLDEFFESSHVPWPSSVLSLDGGGIRGYPSLLILERLMSKIATWERSTSAHADAAKEQRSGSEDELLHSHYFDFMYGTSTGGLIAMMLGRLRMSVPELVATYQKLEKD</sequence>
<dbReference type="EMBL" id="JAWDJW010008913">
    <property type="protein sequence ID" value="KAK3060026.1"/>
    <property type="molecule type" value="Genomic_DNA"/>
</dbReference>
<keyword evidence="2" id="KW-1185">Reference proteome</keyword>
<dbReference type="Proteomes" id="UP001186974">
    <property type="component" value="Unassembled WGS sequence"/>
</dbReference>
<name>A0ACC3D0J2_9PEZI</name>